<feature type="transmembrane region" description="Helical" evidence="5">
    <location>
        <begin position="247"/>
        <end position="266"/>
    </location>
</feature>
<name>Q4JYG6_STREE</name>
<evidence type="ECO:0000256" key="5">
    <source>
        <dbReference type="SAM" id="Phobius"/>
    </source>
</evidence>
<protein>
    <submittedName>
        <fullName evidence="6">Flippase Wzx</fullName>
    </submittedName>
</protein>
<dbReference type="PANTHER" id="PTHR43424:SF1">
    <property type="entry name" value="LOCUS PUTATIVE PROTEIN 1-RELATED"/>
    <property type="match status" value="1"/>
</dbReference>
<feature type="transmembrane region" description="Helical" evidence="5">
    <location>
        <begin position="164"/>
        <end position="186"/>
    </location>
</feature>
<dbReference type="InterPro" id="IPR052556">
    <property type="entry name" value="PolySynth_Transporter"/>
</dbReference>
<feature type="transmembrane region" description="Helical" evidence="5">
    <location>
        <begin position="41"/>
        <end position="62"/>
    </location>
</feature>
<dbReference type="GO" id="GO:0016020">
    <property type="term" value="C:membrane"/>
    <property type="evidence" value="ECO:0007669"/>
    <property type="project" value="UniProtKB-SubCell"/>
</dbReference>
<keyword evidence="2 5" id="KW-0812">Transmembrane</keyword>
<dbReference type="PANTHER" id="PTHR43424">
    <property type="entry name" value="LOCUS PUTATIVE PROTEIN 1-RELATED"/>
    <property type="match status" value="1"/>
</dbReference>
<accession>Q4JYG6</accession>
<organism evidence="6">
    <name type="scientific">Streptococcus pneumoniae</name>
    <dbReference type="NCBI Taxonomy" id="1313"/>
    <lineage>
        <taxon>Bacteria</taxon>
        <taxon>Bacillati</taxon>
        <taxon>Bacillota</taxon>
        <taxon>Bacilli</taxon>
        <taxon>Lactobacillales</taxon>
        <taxon>Streptococcaceae</taxon>
        <taxon>Streptococcus</taxon>
    </lineage>
</organism>
<feature type="transmembrane region" description="Helical" evidence="5">
    <location>
        <begin position="111"/>
        <end position="130"/>
    </location>
</feature>
<feature type="transmembrane region" description="Helical" evidence="5">
    <location>
        <begin position="7"/>
        <end position="29"/>
    </location>
</feature>
<dbReference type="EMBL" id="CR931722">
    <property type="protein sequence ID" value="CAI34681.1"/>
    <property type="molecule type" value="Genomic_DNA"/>
</dbReference>
<evidence type="ECO:0000313" key="6">
    <source>
        <dbReference type="EMBL" id="CAI34681.1"/>
    </source>
</evidence>
<dbReference type="CDD" id="cd13128">
    <property type="entry name" value="MATE_Wzx_like"/>
    <property type="match status" value="1"/>
</dbReference>
<feature type="transmembrane region" description="Helical" evidence="5">
    <location>
        <begin position="207"/>
        <end position="227"/>
    </location>
</feature>
<comment type="subcellular location">
    <subcellularLocation>
        <location evidence="1">Membrane</location>
        <topology evidence="1">Multi-pass membrane protein</topology>
    </subcellularLocation>
</comment>
<dbReference type="Pfam" id="PF01943">
    <property type="entry name" value="Polysacc_synt"/>
    <property type="match status" value="1"/>
</dbReference>
<reference evidence="6" key="1">
    <citation type="journal article" date="2006" name="PLoS Genet.">
        <title>Genetic analysis of the capsular biosynthetic locus from all 90 pneumococcal serotypes.</title>
        <authorList>
            <person name="Bentley S.D."/>
            <person name="Aanensen D.M."/>
            <person name="Mavroidi A."/>
            <person name="Saunders D."/>
            <person name="Rabbinowitsch E."/>
            <person name="Collins M."/>
            <person name="Donohoe K."/>
            <person name="Harris D."/>
            <person name="Murphy L."/>
            <person name="Quail M.A."/>
            <person name="Samuel G."/>
            <person name="Skovsted I.C."/>
            <person name="Kaltoft M.S."/>
            <person name="Barrell B."/>
            <person name="Reeves P.R."/>
            <person name="Parkhill J."/>
            <person name="Spratt B.G."/>
        </authorList>
    </citation>
    <scope>NUCLEOTIDE SEQUENCE</scope>
    <source>
        <strain evidence="6">656/63</strain>
    </source>
</reference>
<feature type="transmembrane region" description="Helical" evidence="5">
    <location>
        <begin position="142"/>
        <end position="158"/>
    </location>
</feature>
<evidence type="ECO:0000256" key="4">
    <source>
        <dbReference type="ARBA" id="ARBA00023136"/>
    </source>
</evidence>
<keyword evidence="4 5" id="KW-0472">Membrane</keyword>
<evidence type="ECO:0000256" key="1">
    <source>
        <dbReference type="ARBA" id="ARBA00004141"/>
    </source>
</evidence>
<feature type="transmembrane region" description="Helical" evidence="5">
    <location>
        <begin position="83"/>
        <end position="105"/>
    </location>
</feature>
<proteinExistence type="predicted"/>
<keyword evidence="3 5" id="KW-1133">Transmembrane helix</keyword>
<dbReference type="InterPro" id="IPR002797">
    <property type="entry name" value="Polysacc_synth"/>
</dbReference>
<feature type="transmembrane region" description="Helical" evidence="5">
    <location>
        <begin position="317"/>
        <end position="339"/>
    </location>
</feature>
<sequence length="472" mass="53135">MKLLKNYIYNLVYQIVAIILPLVTIPYASRVLGAEIIGINSYTNTIISYFVLIANVGLTTYGNRTISYTRDSVLKRSQKFWEIFVIKIIMALFSLSLFFTFTFIYREYTTFLYIQSIQILATAIDISWFFTGMEYFKRTVTRNILTKILSAICIIGFVKSREDLWLYILILVLSTFLGNLTLWTYVFDAIEVINFKSLQLKEHIKPVFVLFIPQLATTLFLTLNKLLLGNLSTLSQSGYFDSADKVIRILLTFITAIGTVIFPRLANSFNRGEKRNVEELLKLSFGAINIIAFPMIVGIMVIGRPFSILFFGSEFEGIEIVLGILSIELVFMGWSSVLGNQFLVAVNKTKGLTVSVFIASLILLISSFILIPMLGASGASISSVIGEATIALVQLYYVSKHTRLCLLFSDISKILVSSLIMGTTCLVIGSCFYDGIMKLCVQGTVGLMVYCIMIWYSRTEIVNTILKKIKIQ</sequence>
<dbReference type="AlphaFoldDB" id="Q4JYG6"/>
<feature type="transmembrane region" description="Helical" evidence="5">
    <location>
        <begin position="287"/>
        <end position="311"/>
    </location>
</feature>
<feature type="transmembrane region" description="Helical" evidence="5">
    <location>
        <begin position="411"/>
        <end position="430"/>
    </location>
</feature>
<feature type="transmembrane region" description="Helical" evidence="5">
    <location>
        <begin position="380"/>
        <end position="399"/>
    </location>
</feature>
<gene>
    <name evidence="6" type="primary">wzx</name>
    <name evidence="6" type="ORF">SPC48_0016</name>
</gene>
<evidence type="ECO:0000256" key="2">
    <source>
        <dbReference type="ARBA" id="ARBA00022692"/>
    </source>
</evidence>
<dbReference type="RefSeq" id="WP_050237660.1">
    <property type="nucleotide sequence ID" value="NZ_CJZO01000028.1"/>
</dbReference>
<evidence type="ECO:0000256" key="3">
    <source>
        <dbReference type="ARBA" id="ARBA00022989"/>
    </source>
</evidence>
<feature type="transmembrane region" description="Helical" evidence="5">
    <location>
        <begin position="351"/>
        <end position="374"/>
    </location>
</feature>
<feature type="transmembrane region" description="Helical" evidence="5">
    <location>
        <begin position="436"/>
        <end position="456"/>
    </location>
</feature>